<dbReference type="STRING" id="857967.G0QS70"/>
<keyword evidence="6" id="KW-1185">Reference proteome</keyword>
<dbReference type="AlphaFoldDB" id="G0QS70"/>
<dbReference type="InterPro" id="IPR011009">
    <property type="entry name" value="Kinase-like_dom_sf"/>
</dbReference>
<dbReference type="GeneID" id="14908077"/>
<dbReference type="Gene3D" id="1.10.510.10">
    <property type="entry name" value="Transferase(Phosphotransferase) domain 1"/>
    <property type="match status" value="2"/>
</dbReference>
<dbReference type="eggNOG" id="KOG1164">
    <property type="taxonomic scope" value="Eukaryota"/>
</dbReference>
<feature type="compositionally biased region" description="Polar residues" evidence="3">
    <location>
        <begin position="231"/>
        <end position="249"/>
    </location>
</feature>
<dbReference type="GO" id="GO:0005524">
    <property type="term" value="F:ATP binding"/>
    <property type="evidence" value="ECO:0007669"/>
    <property type="project" value="UniProtKB-UniRule"/>
</dbReference>
<dbReference type="SUPFAM" id="SSF56112">
    <property type="entry name" value="Protein kinase-like (PK-like)"/>
    <property type="match status" value="1"/>
</dbReference>
<protein>
    <recommendedName>
        <fullName evidence="1">Casein kinase I</fullName>
    </recommendedName>
</protein>
<dbReference type="Proteomes" id="UP000008983">
    <property type="component" value="Unassembled WGS sequence"/>
</dbReference>
<dbReference type="GO" id="GO:0004672">
    <property type="term" value="F:protein kinase activity"/>
    <property type="evidence" value="ECO:0007669"/>
    <property type="project" value="InterPro"/>
</dbReference>
<feature type="domain" description="Protein kinase" evidence="4">
    <location>
        <begin position="1"/>
        <end position="202"/>
    </location>
</feature>
<dbReference type="InParanoid" id="G0QS70"/>
<evidence type="ECO:0000256" key="3">
    <source>
        <dbReference type="SAM" id="MobiDB-lite"/>
    </source>
</evidence>
<evidence type="ECO:0000256" key="1">
    <source>
        <dbReference type="ARBA" id="ARBA00023860"/>
    </source>
</evidence>
<accession>G0QS70</accession>
<sequence>MVKEELDPHKLEGTLFLDQYKLKEKLGSGAFGIIYKVIDIKKNIEYACKLEKYTTKHPDIKPDNFLMGIGRKESIVYMIDFGLAKRYQKDNQHIPYKDGKNLTGTARYASVNTHVGIEQARRDDLESLAYLFIYFLKGSLPWQNIRAKDKKEKYEKIKIKKQQTSVEELCKGLPDQFTQYLNYTKSLRFTDKPDYIKCRKLFKDLMDLNGFSYDYIWDWKIQDKQNKIPLRTNNTNDNKQMEVTKNQIK</sequence>
<keyword evidence="5" id="KW-0418">Kinase</keyword>
<dbReference type="PROSITE" id="PS50011">
    <property type="entry name" value="PROTEIN_KINASE_DOM"/>
    <property type="match status" value="1"/>
</dbReference>
<keyword evidence="5" id="KW-0808">Transferase</keyword>
<dbReference type="RefSeq" id="XP_004035421.1">
    <property type="nucleotide sequence ID" value="XM_004035373.1"/>
</dbReference>
<keyword evidence="2" id="KW-0067">ATP-binding</keyword>
<name>G0QS70_ICHMU</name>
<dbReference type="InterPro" id="IPR017441">
    <property type="entry name" value="Protein_kinase_ATP_BS"/>
</dbReference>
<keyword evidence="2" id="KW-0547">Nucleotide-binding</keyword>
<evidence type="ECO:0000313" key="5">
    <source>
        <dbReference type="EMBL" id="EGR31935.1"/>
    </source>
</evidence>
<dbReference type="EMBL" id="GL983807">
    <property type="protein sequence ID" value="EGR31935.1"/>
    <property type="molecule type" value="Genomic_DNA"/>
</dbReference>
<dbReference type="PROSITE" id="PS00107">
    <property type="entry name" value="PROTEIN_KINASE_ATP"/>
    <property type="match status" value="1"/>
</dbReference>
<dbReference type="OrthoDB" id="5800476at2759"/>
<reference evidence="5 6" key="1">
    <citation type="submission" date="2011-07" db="EMBL/GenBank/DDBJ databases">
        <authorList>
            <person name="Coyne R."/>
            <person name="Brami D."/>
            <person name="Johnson J."/>
            <person name="Hostetler J."/>
            <person name="Hannick L."/>
            <person name="Clark T."/>
            <person name="Cassidy-Hanley D."/>
            <person name="Inman J."/>
        </authorList>
    </citation>
    <scope>NUCLEOTIDE SEQUENCE [LARGE SCALE GENOMIC DNA]</scope>
    <source>
        <strain evidence="5 6">G5</strain>
    </source>
</reference>
<gene>
    <name evidence="5" type="ORF">IMG5_099630</name>
</gene>
<feature type="binding site" evidence="2">
    <location>
        <position position="49"/>
    </location>
    <ligand>
        <name>ATP</name>
        <dbReference type="ChEBI" id="CHEBI:30616"/>
    </ligand>
</feature>
<dbReference type="Pfam" id="PF00069">
    <property type="entry name" value="Pkinase"/>
    <property type="match status" value="1"/>
</dbReference>
<evidence type="ECO:0000259" key="4">
    <source>
        <dbReference type="PROSITE" id="PS50011"/>
    </source>
</evidence>
<dbReference type="InterPro" id="IPR050235">
    <property type="entry name" value="CK1_Ser-Thr_kinase"/>
</dbReference>
<dbReference type="PANTHER" id="PTHR11909">
    <property type="entry name" value="CASEIN KINASE-RELATED"/>
    <property type="match status" value="1"/>
</dbReference>
<proteinExistence type="predicted"/>
<dbReference type="InterPro" id="IPR000719">
    <property type="entry name" value="Prot_kinase_dom"/>
</dbReference>
<dbReference type="OMA" id="WEGHEND"/>
<evidence type="ECO:0000256" key="2">
    <source>
        <dbReference type="PROSITE-ProRule" id="PRU10141"/>
    </source>
</evidence>
<feature type="region of interest" description="Disordered" evidence="3">
    <location>
        <begin position="230"/>
        <end position="249"/>
    </location>
</feature>
<organism evidence="5 6">
    <name type="scientific">Ichthyophthirius multifiliis</name>
    <name type="common">White spot disease agent</name>
    <name type="synonym">Ich</name>
    <dbReference type="NCBI Taxonomy" id="5932"/>
    <lineage>
        <taxon>Eukaryota</taxon>
        <taxon>Sar</taxon>
        <taxon>Alveolata</taxon>
        <taxon>Ciliophora</taxon>
        <taxon>Intramacronucleata</taxon>
        <taxon>Oligohymenophorea</taxon>
        <taxon>Hymenostomatida</taxon>
        <taxon>Ophryoglenina</taxon>
        <taxon>Ichthyophthirius</taxon>
    </lineage>
</organism>
<evidence type="ECO:0000313" key="6">
    <source>
        <dbReference type="Proteomes" id="UP000008983"/>
    </source>
</evidence>